<keyword evidence="3" id="KW-1185">Reference proteome</keyword>
<proteinExistence type="predicted"/>
<evidence type="ECO:0000259" key="1">
    <source>
        <dbReference type="Pfam" id="PF21814"/>
    </source>
</evidence>
<name>A0ABQ1YLB7_9BACT</name>
<dbReference type="Proteomes" id="UP000600214">
    <property type="component" value="Unassembled WGS sequence"/>
</dbReference>
<gene>
    <name evidence="2" type="ORF">GCM10007423_14840</name>
</gene>
<reference evidence="3" key="1">
    <citation type="journal article" date="2019" name="Int. J. Syst. Evol. Microbiol.">
        <title>The Global Catalogue of Microorganisms (GCM) 10K type strain sequencing project: providing services to taxonomists for standard genome sequencing and annotation.</title>
        <authorList>
            <consortium name="The Broad Institute Genomics Platform"/>
            <consortium name="The Broad Institute Genome Sequencing Center for Infectious Disease"/>
            <person name="Wu L."/>
            <person name="Ma J."/>
        </authorList>
    </citation>
    <scope>NUCLEOTIDE SEQUENCE [LARGE SCALE GENOMIC DNA]</scope>
    <source>
        <strain evidence="3">CGMCC 1.15288</strain>
    </source>
</reference>
<organism evidence="2 3">
    <name type="scientific">Dyadobacter endophyticus</name>
    <dbReference type="NCBI Taxonomy" id="1749036"/>
    <lineage>
        <taxon>Bacteria</taxon>
        <taxon>Pseudomonadati</taxon>
        <taxon>Bacteroidota</taxon>
        <taxon>Cytophagia</taxon>
        <taxon>Cytophagales</taxon>
        <taxon>Spirosomataceae</taxon>
        <taxon>Dyadobacter</taxon>
    </lineage>
</organism>
<sequence>MNKLPNCSQAVISKDKIESYLLNFDHREGKSKAMFFSKFGYPLANSPEFCAALRELACESIVVQVEERLPFGTRITTEGPLRTPDARNPRIRMGWFFDRDNPENLPRLIAVIPTRSK</sequence>
<dbReference type="InterPro" id="IPR049250">
    <property type="entry name" value="DUF6883"/>
</dbReference>
<dbReference type="RefSeq" id="WP_188930168.1">
    <property type="nucleotide sequence ID" value="NZ_BMIA01000001.1"/>
</dbReference>
<dbReference type="Pfam" id="PF21814">
    <property type="entry name" value="DUF6883"/>
    <property type="match status" value="1"/>
</dbReference>
<accession>A0ABQ1YLB7</accession>
<evidence type="ECO:0000313" key="2">
    <source>
        <dbReference type="EMBL" id="GGH28359.1"/>
    </source>
</evidence>
<feature type="domain" description="DUF6883" evidence="1">
    <location>
        <begin position="3"/>
        <end position="113"/>
    </location>
</feature>
<evidence type="ECO:0000313" key="3">
    <source>
        <dbReference type="Proteomes" id="UP000600214"/>
    </source>
</evidence>
<dbReference type="EMBL" id="BMIA01000001">
    <property type="protein sequence ID" value="GGH28359.1"/>
    <property type="molecule type" value="Genomic_DNA"/>
</dbReference>
<protein>
    <recommendedName>
        <fullName evidence="1">DUF6883 domain-containing protein</fullName>
    </recommendedName>
</protein>
<comment type="caution">
    <text evidence="2">The sequence shown here is derived from an EMBL/GenBank/DDBJ whole genome shotgun (WGS) entry which is preliminary data.</text>
</comment>